<dbReference type="STRING" id="225004.SAMN02745152_00401"/>
<feature type="transmembrane region" description="Helical" evidence="6">
    <location>
        <begin position="21"/>
        <end position="40"/>
    </location>
</feature>
<feature type="transmembrane region" description="Helical" evidence="6">
    <location>
        <begin position="60"/>
        <end position="85"/>
    </location>
</feature>
<dbReference type="InterPro" id="IPR006214">
    <property type="entry name" value="Bax_inhibitor_1-related"/>
</dbReference>
<evidence type="ECO:0008006" key="9">
    <source>
        <dbReference type="Google" id="ProtNLM"/>
    </source>
</evidence>
<evidence type="ECO:0000256" key="4">
    <source>
        <dbReference type="ARBA" id="ARBA00022989"/>
    </source>
</evidence>
<protein>
    <recommendedName>
        <fullName evidence="9">BAX inhibitor (BI)-1/YccA family protein</fullName>
    </recommendedName>
</protein>
<dbReference type="PANTHER" id="PTHR23291:SF50">
    <property type="entry name" value="PROTEIN LIFEGUARD 4"/>
    <property type="match status" value="1"/>
</dbReference>
<reference evidence="7 8" key="1">
    <citation type="submission" date="2017-02" db="EMBL/GenBank/DDBJ databases">
        <authorList>
            <person name="Peterson S.W."/>
        </authorList>
    </citation>
    <scope>NUCLEOTIDE SEQUENCE [LARGE SCALE GENOMIC DNA]</scope>
    <source>
        <strain evidence="7 8">ATCC BAA-909</strain>
    </source>
</reference>
<evidence type="ECO:0000256" key="2">
    <source>
        <dbReference type="ARBA" id="ARBA00010350"/>
    </source>
</evidence>
<proteinExistence type="inferred from homology"/>
<dbReference type="CDD" id="cd10432">
    <property type="entry name" value="BI-1-like_bacterial"/>
    <property type="match status" value="1"/>
</dbReference>
<dbReference type="EMBL" id="FUXC01000002">
    <property type="protein sequence ID" value="SJZ50317.1"/>
    <property type="molecule type" value="Genomic_DNA"/>
</dbReference>
<feature type="transmembrane region" description="Helical" evidence="6">
    <location>
        <begin position="122"/>
        <end position="141"/>
    </location>
</feature>
<dbReference type="PANTHER" id="PTHR23291">
    <property type="entry name" value="BAX INHIBITOR-RELATED"/>
    <property type="match status" value="1"/>
</dbReference>
<evidence type="ECO:0000256" key="6">
    <source>
        <dbReference type="RuleBase" id="RU004379"/>
    </source>
</evidence>
<accession>A0A1T4L6V2</accession>
<feature type="transmembrane region" description="Helical" evidence="6">
    <location>
        <begin position="97"/>
        <end position="116"/>
    </location>
</feature>
<organism evidence="7 8">
    <name type="scientific">Treponema berlinense</name>
    <dbReference type="NCBI Taxonomy" id="225004"/>
    <lineage>
        <taxon>Bacteria</taxon>
        <taxon>Pseudomonadati</taxon>
        <taxon>Spirochaetota</taxon>
        <taxon>Spirochaetia</taxon>
        <taxon>Spirochaetales</taxon>
        <taxon>Treponemataceae</taxon>
        <taxon>Treponema</taxon>
    </lineage>
</organism>
<keyword evidence="5 6" id="KW-0472">Membrane</keyword>
<evidence type="ECO:0000256" key="3">
    <source>
        <dbReference type="ARBA" id="ARBA00022692"/>
    </source>
</evidence>
<name>A0A1T4L6V2_9SPIR</name>
<evidence type="ECO:0000313" key="7">
    <source>
        <dbReference type="EMBL" id="SJZ50317.1"/>
    </source>
</evidence>
<comment type="subcellular location">
    <subcellularLocation>
        <location evidence="1">Membrane</location>
        <topology evidence="1">Multi-pass membrane protein</topology>
    </subcellularLocation>
</comment>
<dbReference type="GeneID" id="303366671"/>
<keyword evidence="4 6" id="KW-1133">Transmembrane helix</keyword>
<dbReference type="Proteomes" id="UP000190395">
    <property type="component" value="Unassembled WGS sequence"/>
</dbReference>
<evidence type="ECO:0000256" key="5">
    <source>
        <dbReference type="ARBA" id="ARBA00023136"/>
    </source>
</evidence>
<dbReference type="AlphaFoldDB" id="A0A1T4L6V2"/>
<gene>
    <name evidence="7" type="ORF">SAMN02745152_00401</name>
</gene>
<feature type="transmembrane region" description="Helical" evidence="6">
    <location>
        <begin position="221"/>
        <end position="244"/>
    </location>
</feature>
<evidence type="ECO:0000313" key="8">
    <source>
        <dbReference type="Proteomes" id="UP000190395"/>
    </source>
</evidence>
<keyword evidence="3 6" id="KW-0812">Transmembrane</keyword>
<comment type="similarity">
    <text evidence="2 6">Belongs to the BI1 family.</text>
</comment>
<evidence type="ECO:0000256" key="1">
    <source>
        <dbReference type="ARBA" id="ARBA00004141"/>
    </source>
</evidence>
<feature type="transmembrane region" description="Helical" evidence="6">
    <location>
        <begin position="153"/>
        <end position="171"/>
    </location>
</feature>
<dbReference type="RefSeq" id="WP_078930165.1">
    <property type="nucleotide sequence ID" value="NZ_FUXC01000002.1"/>
</dbReference>
<feature type="transmembrane region" description="Helical" evidence="6">
    <location>
        <begin position="177"/>
        <end position="200"/>
    </location>
</feature>
<sequence>MTQTKSLRLTVAEKSQFLSRCYGWMAFALFLSAVVAYFTAANLFTQTLDGHMQLSYLGKMLFAGRGMGFMLLCFLEIAVVIFLTAKIRTMSVFTARFSFILYSVINGISLSSIFAVYQIASIANAFLATSATFVVMCIYGSKTKSDLTKLGRYCVMGLLGILLATLLHFILEFFTGAPLAMLDLLVSIATVLVFTGLTAYDSQKILKTAENSKNTDDYKKVAILGALELYLDFINILLALLKLFGKRKD</sequence>
<dbReference type="OrthoDB" id="9793828at2"/>
<dbReference type="Pfam" id="PF01027">
    <property type="entry name" value="Bax1-I"/>
    <property type="match status" value="1"/>
</dbReference>
<keyword evidence="8" id="KW-1185">Reference proteome</keyword>
<dbReference type="GO" id="GO:0005886">
    <property type="term" value="C:plasma membrane"/>
    <property type="evidence" value="ECO:0007669"/>
    <property type="project" value="TreeGrafter"/>
</dbReference>